<reference evidence="2 3" key="1">
    <citation type="submission" date="2019-07" db="EMBL/GenBank/DDBJ databases">
        <title>WGS assembly of Gossypium tomentosum.</title>
        <authorList>
            <person name="Chen Z.J."/>
            <person name="Sreedasyam A."/>
            <person name="Ando A."/>
            <person name="Song Q."/>
            <person name="De L."/>
            <person name="Hulse-Kemp A."/>
            <person name="Ding M."/>
            <person name="Ye W."/>
            <person name="Kirkbride R."/>
            <person name="Jenkins J."/>
            <person name="Plott C."/>
            <person name="Lovell J."/>
            <person name="Lin Y.-M."/>
            <person name="Vaughn R."/>
            <person name="Liu B."/>
            <person name="Li W."/>
            <person name="Simpson S."/>
            <person name="Scheffler B."/>
            <person name="Saski C."/>
            <person name="Grover C."/>
            <person name="Hu G."/>
            <person name="Conover J."/>
            <person name="Carlson J."/>
            <person name="Shu S."/>
            <person name="Boston L."/>
            <person name="Williams M."/>
            <person name="Peterson D."/>
            <person name="Mcgee K."/>
            <person name="Jones D."/>
            <person name="Wendel J."/>
            <person name="Stelly D."/>
            <person name="Grimwood J."/>
            <person name="Schmutz J."/>
        </authorList>
    </citation>
    <scope>NUCLEOTIDE SEQUENCE [LARGE SCALE GENOMIC DNA]</scope>
    <source>
        <strain evidence="2">7179.01</strain>
    </source>
</reference>
<protein>
    <submittedName>
        <fullName evidence="2">Uncharacterized protein</fullName>
    </submittedName>
</protein>
<evidence type="ECO:0000256" key="1">
    <source>
        <dbReference type="SAM" id="MobiDB-lite"/>
    </source>
</evidence>
<gene>
    <name evidence="2" type="ORF">ES332_D07G164800v1</name>
</gene>
<dbReference type="AlphaFoldDB" id="A0A5D2K7E8"/>
<feature type="compositionally biased region" description="Basic and acidic residues" evidence="1">
    <location>
        <begin position="117"/>
        <end position="136"/>
    </location>
</feature>
<keyword evidence="3" id="KW-1185">Reference proteome</keyword>
<feature type="region of interest" description="Disordered" evidence="1">
    <location>
        <begin position="71"/>
        <end position="136"/>
    </location>
</feature>
<dbReference type="Proteomes" id="UP000322667">
    <property type="component" value="Chromosome D07"/>
</dbReference>
<accession>A0A5D2K7E8</accession>
<proteinExistence type="predicted"/>
<sequence>MCRRIGGTKGVNYPSRQACTGIPPPNGAVLMSLFKQPFFYFFNFPTLHTKKTTPTLSKPPPCLPTVGLHTAVHPSTAPPLNRRSTKRDEGLLKPGSRRAMGSGFDGGNEEPCTPFRPDSDDGKRTSVDGATERFRC</sequence>
<name>A0A5D2K7E8_GOSTO</name>
<evidence type="ECO:0000313" key="2">
    <source>
        <dbReference type="EMBL" id="TYH63068.1"/>
    </source>
</evidence>
<dbReference type="EMBL" id="CM017629">
    <property type="protein sequence ID" value="TYH63068.1"/>
    <property type="molecule type" value="Genomic_DNA"/>
</dbReference>
<organism evidence="2 3">
    <name type="scientific">Gossypium tomentosum</name>
    <name type="common">Hawaiian cotton</name>
    <name type="synonym">Gossypium sandvicense</name>
    <dbReference type="NCBI Taxonomy" id="34277"/>
    <lineage>
        <taxon>Eukaryota</taxon>
        <taxon>Viridiplantae</taxon>
        <taxon>Streptophyta</taxon>
        <taxon>Embryophyta</taxon>
        <taxon>Tracheophyta</taxon>
        <taxon>Spermatophyta</taxon>
        <taxon>Magnoliopsida</taxon>
        <taxon>eudicotyledons</taxon>
        <taxon>Gunneridae</taxon>
        <taxon>Pentapetalae</taxon>
        <taxon>rosids</taxon>
        <taxon>malvids</taxon>
        <taxon>Malvales</taxon>
        <taxon>Malvaceae</taxon>
        <taxon>Malvoideae</taxon>
        <taxon>Gossypium</taxon>
    </lineage>
</organism>
<evidence type="ECO:0000313" key="3">
    <source>
        <dbReference type="Proteomes" id="UP000322667"/>
    </source>
</evidence>